<reference evidence="4 5" key="1">
    <citation type="submission" date="2019-02" db="EMBL/GenBank/DDBJ databases">
        <title>Prokaryotic population dynamics and viral predation in marine succession experiment using metagenomics: the confinement effect.</title>
        <authorList>
            <person name="Haro-Moreno J.M."/>
            <person name="Rodriguez-Valera F."/>
            <person name="Lopez-Perez M."/>
        </authorList>
    </citation>
    <scope>NUCLEOTIDE SEQUENCE [LARGE SCALE GENOMIC DNA]</scope>
    <source>
        <strain evidence="4">MED-G170</strain>
    </source>
</reference>
<sequence length="1105" mass="122949">MINNRLRSFIISLLCCFAFAPVFSSDSMEELAENEWDVTEPKGVMKTISIDTTETTWSNLSVSKDGKTLVFDMLGDIYTMPISGGEASPLVQGFDWNMQPAYSPNGQSIAFISDRDGASNLWIMDANGDNPRQISSEKTALIHTPSWSPDGDFVAVTKGFMSSRSIPAGEIWMYHRSGGDGVMVTKRAFGPHTQKNMTDPAFSPDGKYLYYTDDVTPGRVWQYGKNSTTELFNIMRHDLETGESISYIGGAGGAIVATPSPDGEHMAYLKREDTKTVLYLKNLKSGIDRRLSTEMERDHQETFGSEGNFAYFDWTPDGQHIIYWTAGKFHKLHVESLDVTVIPMHVKTEKQVQQAVRFPVDVAPDTFDVRMIRWASMSPKGDSVVYQALGKLYRRDVKSGRVKRLTRQNDHDEFYPSFSRDGKSVVYSTWNDTDLGAVKVVSINGGQGATITTEPGIYVEPKFSPTKDKLVFRRVTGGYLLSPEWSMEPGIYIANIKTNEMEKVLERGFNAHFGAEEDRLYYTSYVPDSKYTELELRSVNLDGEDERKLLKGDKVTEFQLSPDGNWVAYTHQNNAFVAPLLNTGAQQDLGTETGGLPVAQVSARAGEYLSWSADSSRLSWSHAATVFERELNEAFSFLDGSPEELPEPVTEGIDLGFTETADKPDSIIALVGGQIITMRNADKIQEVISNGVVLVEHNRIVAVGSIDDVVIPSEATRVDVTGKTLIPGLIDGHAHGSQANEEIIPQQNWKNLSSLAFGVTTIHDPSNDSSEIFAASEMQRNGQILGPRIFSTGTIVYGANSPTAHARIDSYDDAFFHLQRLKDMGAVSVKSYNQPRREQRQQVLKAARDLGLMVVPEGGGKLYQNMSMISDGHTTLEHSLNIATGYDDLTQYWSQTDMAYNPTLVVAYGGLEGEKYWYDRTNVWENTRLMRYAPRYIVEPRSIRRATAPDDHYNHIKVASYAKTLRDAGVRVLIGAHGQREGLAAHWEMWMLNQGGFTPWEALRSGSYDPAVALGMDNDLGSIEVGKLADIVITDGDVLDDIRRSEFISHTMINGRLYDVSDMSEIVSGKSTIDPLFFDRLEINAMPAATAKSVAEKAKRHHWVH</sequence>
<proteinExistence type="inferred from homology"/>
<dbReference type="SUPFAM" id="SSF51556">
    <property type="entry name" value="Metallo-dependent hydrolases"/>
    <property type="match status" value="1"/>
</dbReference>
<comment type="caution">
    <text evidence="4">The sequence shown here is derived from an EMBL/GenBank/DDBJ whole genome shotgun (WGS) entry which is preliminary data.</text>
</comment>
<dbReference type="PANTHER" id="PTHR36842:SF1">
    <property type="entry name" value="PROTEIN TOLB"/>
    <property type="match status" value="1"/>
</dbReference>
<dbReference type="Pfam" id="PF01979">
    <property type="entry name" value="Amidohydro_1"/>
    <property type="match status" value="1"/>
</dbReference>
<dbReference type="Proteomes" id="UP000315889">
    <property type="component" value="Unassembled WGS sequence"/>
</dbReference>
<dbReference type="InterPro" id="IPR032466">
    <property type="entry name" value="Metal_Hydrolase"/>
</dbReference>
<dbReference type="AlphaFoldDB" id="A0A520MGQ9"/>
<dbReference type="PANTHER" id="PTHR36842">
    <property type="entry name" value="PROTEIN TOLB HOMOLOG"/>
    <property type="match status" value="1"/>
</dbReference>
<dbReference type="InterPro" id="IPR011059">
    <property type="entry name" value="Metal-dep_hydrolase_composite"/>
</dbReference>
<dbReference type="Gene3D" id="3.30.110.90">
    <property type="entry name" value="Amidohydrolase"/>
    <property type="match status" value="1"/>
</dbReference>
<accession>A0A520MGQ9</accession>
<evidence type="ECO:0000256" key="2">
    <source>
        <dbReference type="SAM" id="SignalP"/>
    </source>
</evidence>
<dbReference type="InterPro" id="IPR006680">
    <property type="entry name" value="Amidohydro-rel"/>
</dbReference>
<dbReference type="Gene3D" id="1.20.58.520">
    <property type="entry name" value="Amidohydrolase"/>
    <property type="match status" value="1"/>
</dbReference>
<protein>
    <submittedName>
        <fullName evidence="4">Amidohydrolase</fullName>
    </submittedName>
</protein>
<comment type="similarity">
    <text evidence="1">Belongs to the TolB family.</text>
</comment>
<evidence type="ECO:0000259" key="3">
    <source>
        <dbReference type="Pfam" id="PF01979"/>
    </source>
</evidence>
<organism evidence="4 5">
    <name type="scientific">SAR92 clade bacterium</name>
    <dbReference type="NCBI Taxonomy" id="2315479"/>
    <lineage>
        <taxon>Bacteria</taxon>
        <taxon>Pseudomonadati</taxon>
        <taxon>Pseudomonadota</taxon>
        <taxon>Gammaproteobacteria</taxon>
        <taxon>Cellvibrionales</taxon>
        <taxon>Porticoccaceae</taxon>
        <taxon>SAR92 clade</taxon>
    </lineage>
</organism>
<dbReference type="SUPFAM" id="SSF51338">
    <property type="entry name" value="Composite domain of metallo-dependent hydrolases"/>
    <property type="match status" value="1"/>
</dbReference>
<dbReference type="InterPro" id="IPR011659">
    <property type="entry name" value="WD40"/>
</dbReference>
<name>A0A520MGQ9_9GAMM</name>
<feature type="domain" description="Amidohydrolase-related" evidence="3">
    <location>
        <begin position="955"/>
        <end position="1057"/>
    </location>
</feature>
<dbReference type="InterPro" id="IPR011042">
    <property type="entry name" value="6-blade_b-propeller_TolB-like"/>
</dbReference>
<evidence type="ECO:0000313" key="5">
    <source>
        <dbReference type="Proteomes" id="UP000315889"/>
    </source>
</evidence>
<feature type="signal peptide" evidence="2">
    <location>
        <begin position="1"/>
        <end position="24"/>
    </location>
</feature>
<dbReference type="EMBL" id="SHBP01000004">
    <property type="protein sequence ID" value="RZO20416.1"/>
    <property type="molecule type" value="Genomic_DNA"/>
</dbReference>
<keyword evidence="4" id="KW-0378">Hydrolase</keyword>
<feature type="chain" id="PRO_5021949229" evidence="2">
    <location>
        <begin position="25"/>
        <end position="1105"/>
    </location>
</feature>
<dbReference type="Gene3D" id="2.120.10.30">
    <property type="entry name" value="TolB, C-terminal domain"/>
    <property type="match status" value="2"/>
</dbReference>
<dbReference type="SUPFAM" id="SSF82171">
    <property type="entry name" value="DPP6 N-terminal domain-like"/>
    <property type="match status" value="2"/>
</dbReference>
<dbReference type="Gene3D" id="3.40.50.10910">
    <property type="entry name" value="Amidohydrolase"/>
    <property type="match status" value="1"/>
</dbReference>
<dbReference type="Pfam" id="PF07676">
    <property type="entry name" value="PD40"/>
    <property type="match status" value="2"/>
</dbReference>
<dbReference type="GO" id="GO:0016810">
    <property type="term" value="F:hydrolase activity, acting on carbon-nitrogen (but not peptide) bonds"/>
    <property type="evidence" value="ECO:0007669"/>
    <property type="project" value="InterPro"/>
</dbReference>
<gene>
    <name evidence="4" type="ORF">EVB03_03920</name>
</gene>
<evidence type="ECO:0000256" key="1">
    <source>
        <dbReference type="ARBA" id="ARBA00009820"/>
    </source>
</evidence>
<keyword evidence="2" id="KW-0732">Signal</keyword>
<evidence type="ECO:0000313" key="4">
    <source>
        <dbReference type="EMBL" id="RZO20416.1"/>
    </source>
</evidence>
<dbReference type="Gene3D" id="2.30.40.10">
    <property type="entry name" value="Urease, subunit C, domain 1"/>
    <property type="match status" value="1"/>
</dbReference>